<feature type="signal peptide" evidence="1">
    <location>
        <begin position="1"/>
        <end position="39"/>
    </location>
</feature>
<dbReference type="EMBL" id="JBBKZT010000033">
    <property type="protein sequence ID" value="MEJ8852202.1"/>
    <property type="molecule type" value="Genomic_DNA"/>
</dbReference>
<sequence>MNAQTGGWPGTGRMRFQHPVLARFALILAALGASPGAVAQQEPHAAPPGSAAYVAPTLETELVKTGLYLIKGGGGNSLLRMSANGWVLVDGKLPGNYRPLMSQIRKTTKLSDLPLRALILTDHLDMHAGNSAQFAASGVRVIAQQNAVANLPAFTTAEGTPAPPVITYDRDYAMRIGGVEIQLRHFGNANTNDSTVVYFPDMKIVAVGGLFTPGTPALDVAAGGSFVGWGHVLTETLKLDFELVVPSTGPIVTRADLEAFKARIDALARAGTENS</sequence>
<evidence type="ECO:0000259" key="2">
    <source>
        <dbReference type="SMART" id="SM00849"/>
    </source>
</evidence>
<dbReference type="Proteomes" id="UP001385892">
    <property type="component" value="Unassembled WGS sequence"/>
</dbReference>
<organism evidence="3 4">
    <name type="scientific">Variovorax rhizosphaerae</name>
    <dbReference type="NCBI Taxonomy" id="1836200"/>
    <lineage>
        <taxon>Bacteria</taxon>
        <taxon>Pseudomonadati</taxon>
        <taxon>Pseudomonadota</taxon>
        <taxon>Betaproteobacteria</taxon>
        <taxon>Burkholderiales</taxon>
        <taxon>Comamonadaceae</taxon>
        <taxon>Variovorax</taxon>
    </lineage>
</organism>
<dbReference type="Gene3D" id="3.60.15.10">
    <property type="entry name" value="Ribonuclease Z/Hydroxyacylglutathione hydrolase-like"/>
    <property type="match status" value="1"/>
</dbReference>
<proteinExistence type="predicted"/>
<keyword evidence="4" id="KW-1185">Reference proteome</keyword>
<feature type="domain" description="Metallo-beta-lactamase" evidence="2">
    <location>
        <begin position="74"/>
        <end position="248"/>
    </location>
</feature>
<feature type="chain" id="PRO_5046238012" description="Metallo-beta-lactamase domain-containing protein" evidence="1">
    <location>
        <begin position="40"/>
        <end position="275"/>
    </location>
</feature>
<dbReference type="InterPro" id="IPR036866">
    <property type="entry name" value="RibonucZ/Hydroxyglut_hydro"/>
</dbReference>
<dbReference type="SMART" id="SM00849">
    <property type="entry name" value="Lactamase_B"/>
    <property type="match status" value="1"/>
</dbReference>
<protein>
    <recommendedName>
        <fullName evidence="2">Metallo-beta-lactamase domain-containing protein</fullName>
    </recommendedName>
</protein>
<dbReference type="SUPFAM" id="SSF56281">
    <property type="entry name" value="Metallo-hydrolase/oxidoreductase"/>
    <property type="match status" value="1"/>
</dbReference>
<dbReference type="RefSeq" id="WP_340348110.1">
    <property type="nucleotide sequence ID" value="NZ_JBBKZT010000033.1"/>
</dbReference>
<gene>
    <name evidence="3" type="ORF">WKW82_36625</name>
</gene>
<reference evidence="3 4" key="1">
    <citation type="submission" date="2024-03" db="EMBL/GenBank/DDBJ databases">
        <title>Novel species of the genus Variovorax.</title>
        <authorList>
            <person name="Liu Q."/>
            <person name="Xin Y.-H."/>
        </authorList>
    </citation>
    <scope>NUCLEOTIDE SEQUENCE [LARGE SCALE GENOMIC DNA]</scope>
    <source>
        <strain evidence="3 4">KACC 18900</strain>
    </source>
</reference>
<evidence type="ECO:0000313" key="4">
    <source>
        <dbReference type="Proteomes" id="UP001385892"/>
    </source>
</evidence>
<accession>A0ABU8X0E4</accession>
<keyword evidence="1" id="KW-0732">Signal</keyword>
<evidence type="ECO:0000256" key="1">
    <source>
        <dbReference type="SAM" id="SignalP"/>
    </source>
</evidence>
<name>A0ABU8X0E4_9BURK</name>
<comment type="caution">
    <text evidence="3">The sequence shown here is derived from an EMBL/GenBank/DDBJ whole genome shotgun (WGS) entry which is preliminary data.</text>
</comment>
<dbReference type="InterPro" id="IPR001279">
    <property type="entry name" value="Metallo-B-lactamas"/>
</dbReference>
<evidence type="ECO:0000313" key="3">
    <source>
        <dbReference type="EMBL" id="MEJ8852202.1"/>
    </source>
</evidence>